<keyword evidence="1" id="KW-0472">Membrane</keyword>
<feature type="domain" description="Phytocyanin" evidence="2">
    <location>
        <begin position="28"/>
        <end position="137"/>
    </location>
</feature>
<dbReference type="EMBL" id="JAVIJP010000047">
    <property type="protein sequence ID" value="KAL3626237.1"/>
    <property type="molecule type" value="Genomic_DNA"/>
</dbReference>
<accession>A0ABD3CBZ8</accession>
<sequence length="137" mass="14835">MSGKGALDVAAAMVAIMLVLHFDMANSKNYMVGNKDGVTSAYGWTAKSPAATYYPSGIGLRTGDTLQFIYYKEVHNVVGVGPTGYKNCDGSNGRKYKSGNDIIALKQGWNYFICTTRTRKNGNMCHAYAMKIAVNAN</sequence>
<proteinExistence type="predicted"/>
<feature type="transmembrane region" description="Helical" evidence="1">
    <location>
        <begin position="6"/>
        <end position="25"/>
    </location>
</feature>
<evidence type="ECO:0000313" key="3">
    <source>
        <dbReference type="EMBL" id="KAL3626237.1"/>
    </source>
</evidence>
<evidence type="ECO:0000313" key="4">
    <source>
        <dbReference type="Proteomes" id="UP001632038"/>
    </source>
</evidence>
<dbReference type="PANTHER" id="PTHR33021">
    <property type="entry name" value="BLUE COPPER PROTEIN"/>
    <property type="match status" value="1"/>
</dbReference>
<dbReference type="InterPro" id="IPR003245">
    <property type="entry name" value="Phytocyanin_dom"/>
</dbReference>
<protein>
    <recommendedName>
        <fullName evidence="2">Phytocyanin domain-containing protein</fullName>
    </recommendedName>
</protein>
<reference evidence="4" key="1">
    <citation type="journal article" date="2024" name="IScience">
        <title>Strigolactones Initiate the Formation of Haustorium-like Structures in Castilleja.</title>
        <authorList>
            <person name="Buerger M."/>
            <person name="Peterson D."/>
            <person name="Chory J."/>
        </authorList>
    </citation>
    <scope>NUCLEOTIDE SEQUENCE [LARGE SCALE GENOMIC DNA]</scope>
</reference>
<gene>
    <name evidence="3" type="ORF">CASFOL_029786</name>
</gene>
<keyword evidence="1" id="KW-1133">Transmembrane helix</keyword>
<dbReference type="InterPro" id="IPR008972">
    <property type="entry name" value="Cupredoxin"/>
</dbReference>
<organism evidence="3 4">
    <name type="scientific">Castilleja foliolosa</name>
    <dbReference type="NCBI Taxonomy" id="1961234"/>
    <lineage>
        <taxon>Eukaryota</taxon>
        <taxon>Viridiplantae</taxon>
        <taxon>Streptophyta</taxon>
        <taxon>Embryophyta</taxon>
        <taxon>Tracheophyta</taxon>
        <taxon>Spermatophyta</taxon>
        <taxon>Magnoliopsida</taxon>
        <taxon>eudicotyledons</taxon>
        <taxon>Gunneridae</taxon>
        <taxon>Pentapetalae</taxon>
        <taxon>asterids</taxon>
        <taxon>lamiids</taxon>
        <taxon>Lamiales</taxon>
        <taxon>Orobanchaceae</taxon>
        <taxon>Pedicularideae</taxon>
        <taxon>Castillejinae</taxon>
        <taxon>Castilleja</taxon>
    </lineage>
</organism>
<dbReference type="Gene3D" id="2.60.40.420">
    <property type="entry name" value="Cupredoxins - blue copper proteins"/>
    <property type="match status" value="1"/>
</dbReference>
<keyword evidence="4" id="KW-1185">Reference proteome</keyword>
<dbReference type="Proteomes" id="UP001632038">
    <property type="component" value="Unassembled WGS sequence"/>
</dbReference>
<dbReference type="InterPro" id="IPR039391">
    <property type="entry name" value="Phytocyanin-like"/>
</dbReference>
<dbReference type="PANTHER" id="PTHR33021:SF9">
    <property type="entry name" value="PUTATIVE, EXPRESSED-RELATED"/>
    <property type="match status" value="1"/>
</dbReference>
<dbReference type="SUPFAM" id="SSF49503">
    <property type="entry name" value="Cupredoxins"/>
    <property type="match status" value="1"/>
</dbReference>
<dbReference type="Pfam" id="PF02298">
    <property type="entry name" value="Cu_bind_like"/>
    <property type="match status" value="1"/>
</dbReference>
<dbReference type="PROSITE" id="PS51485">
    <property type="entry name" value="PHYTOCYANIN"/>
    <property type="match status" value="1"/>
</dbReference>
<evidence type="ECO:0000259" key="2">
    <source>
        <dbReference type="PROSITE" id="PS51485"/>
    </source>
</evidence>
<name>A0ABD3CBZ8_9LAMI</name>
<dbReference type="AlphaFoldDB" id="A0ABD3CBZ8"/>
<keyword evidence="1" id="KW-0812">Transmembrane</keyword>
<comment type="caution">
    <text evidence="3">The sequence shown here is derived from an EMBL/GenBank/DDBJ whole genome shotgun (WGS) entry which is preliminary data.</text>
</comment>
<evidence type="ECO:0000256" key="1">
    <source>
        <dbReference type="SAM" id="Phobius"/>
    </source>
</evidence>